<evidence type="ECO:0000256" key="5">
    <source>
        <dbReference type="ARBA" id="ARBA00022884"/>
    </source>
</evidence>
<protein>
    <recommendedName>
        <fullName evidence="6 7">Ribonuclease P protein component</fullName>
        <shortName evidence="6">RNase P protein</shortName>
        <shortName evidence="6">RNaseP protein</shortName>
        <ecNumber evidence="6 7">3.1.26.5</ecNumber>
    </recommendedName>
    <alternativeName>
        <fullName evidence="6">Protein C5</fullName>
    </alternativeName>
</protein>
<dbReference type="PANTHER" id="PTHR33992:SF1">
    <property type="entry name" value="RIBONUCLEASE P PROTEIN COMPONENT"/>
    <property type="match status" value="1"/>
</dbReference>
<dbReference type="InterPro" id="IPR000100">
    <property type="entry name" value="RNase_P"/>
</dbReference>
<organism evidence="8 9">
    <name type="scientific">Candidatus Falkowbacteria bacterium RIFOXYC2_FULL_36_12</name>
    <dbReference type="NCBI Taxonomy" id="1798002"/>
    <lineage>
        <taxon>Bacteria</taxon>
        <taxon>Candidatus Falkowiibacteriota</taxon>
    </lineage>
</organism>
<dbReference type="GO" id="GO:0004526">
    <property type="term" value="F:ribonuclease P activity"/>
    <property type="evidence" value="ECO:0007669"/>
    <property type="project" value="UniProtKB-UniRule"/>
</dbReference>
<proteinExistence type="inferred from homology"/>
<dbReference type="GO" id="GO:0000049">
    <property type="term" value="F:tRNA binding"/>
    <property type="evidence" value="ECO:0007669"/>
    <property type="project" value="UniProtKB-UniRule"/>
</dbReference>
<keyword evidence="2 6" id="KW-0540">Nuclease</keyword>
<dbReference type="EMBL" id="MFGJ01000001">
    <property type="protein sequence ID" value="OGF33442.1"/>
    <property type="molecule type" value="Genomic_DNA"/>
</dbReference>
<evidence type="ECO:0000313" key="9">
    <source>
        <dbReference type="Proteomes" id="UP000179001"/>
    </source>
</evidence>
<dbReference type="STRING" id="1798002.A2478_01995"/>
<dbReference type="AlphaFoldDB" id="A0A1F5T3E8"/>
<dbReference type="HAMAP" id="MF_00227">
    <property type="entry name" value="RNase_P"/>
    <property type="match status" value="1"/>
</dbReference>
<accession>A0A1F5T3E8</accession>
<comment type="caution">
    <text evidence="8">The sequence shown here is derived from an EMBL/GenBank/DDBJ whole genome shotgun (WGS) entry which is preliminary data.</text>
</comment>
<evidence type="ECO:0000256" key="1">
    <source>
        <dbReference type="ARBA" id="ARBA00022694"/>
    </source>
</evidence>
<dbReference type="NCBIfam" id="TIGR00188">
    <property type="entry name" value="rnpA"/>
    <property type="match status" value="1"/>
</dbReference>
<dbReference type="GO" id="GO:0042781">
    <property type="term" value="F:3'-tRNA processing endoribonuclease activity"/>
    <property type="evidence" value="ECO:0007669"/>
    <property type="project" value="TreeGrafter"/>
</dbReference>
<dbReference type="EC" id="3.1.26.5" evidence="6 7"/>
<dbReference type="SUPFAM" id="SSF54211">
    <property type="entry name" value="Ribosomal protein S5 domain 2-like"/>
    <property type="match status" value="1"/>
</dbReference>
<keyword evidence="5 6" id="KW-0694">RNA-binding</keyword>
<keyword evidence="1 6" id="KW-0819">tRNA processing</keyword>
<comment type="function">
    <text evidence="6">RNaseP catalyzes the removal of the 5'-leader sequence from pre-tRNA to produce the mature 5'-terminus. It can also cleave other RNA substrates such as 4.5S RNA. The protein component plays an auxiliary but essential role in vivo by binding to the 5'-leader sequence and broadening the substrate specificity of the ribozyme.</text>
</comment>
<evidence type="ECO:0000256" key="2">
    <source>
        <dbReference type="ARBA" id="ARBA00022722"/>
    </source>
</evidence>
<comment type="catalytic activity">
    <reaction evidence="6">
        <text>Endonucleolytic cleavage of RNA, removing 5'-extranucleotides from tRNA precursor.</text>
        <dbReference type="EC" id="3.1.26.5"/>
    </reaction>
</comment>
<keyword evidence="3 6" id="KW-0255">Endonuclease</keyword>
<evidence type="ECO:0000256" key="3">
    <source>
        <dbReference type="ARBA" id="ARBA00022759"/>
    </source>
</evidence>
<dbReference type="InterPro" id="IPR014721">
    <property type="entry name" value="Ribsml_uS5_D2-typ_fold_subgr"/>
</dbReference>
<dbReference type="Pfam" id="PF00825">
    <property type="entry name" value="Ribonuclease_P"/>
    <property type="match status" value="1"/>
</dbReference>
<reference evidence="8 9" key="1">
    <citation type="journal article" date="2016" name="Nat. Commun.">
        <title>Thousands of microbial genomes shed light on interconnected biogeochemical processes in an aquifer system.</title>
        <authorList>
            <person name="Anantharaman K."/>
            <person name="Brown C.T."/>
            <person name="Hug L.A."/>
            <person name="Sharon I."/>
            <person name="Castelle C.J."/>
            <person name="Probst A.J."/>
            <person name="Thomas B.C."/>
            <person name="Singh A."/>
            <person name="Wilkins M.J."/>
            <person name="Karaoz U."/>
            <person name="Brodie E.L."/>
            <person name="Williams K.H."/>
            <person name="Hubbard S.S."/>
            <person name="Banfield J.F."/>
        </authorList>
    </citation>
    <scope>NUCLEOTIDE SEQUENCE [LARGE SCALE GENOMIC DNA]</scope>
</reference>
<gene>
    <name evidence="6" type="primary">rnpA</name>
    <name evidence="8" type="ORF">A2478_01995</name>
</gene>
<evidence type="ECO:0000256" key="7">
    <source>
        <dbReference type="NCBIfam" id="TIGR00188"/>
    </source>
</evidence>
<evidence type="ECO:0000313" key="8">
    <source>
        <dbReference type="EMBL" id="OGF33442.1"/>
    </source>
</evidence>
<dbReference type="GO" id="GO:0001682">
    <property type="term" value="P:tRNA 5'-leader removal"/>
    <property type="evidence" value="ECO:0007669"/>
    <property type="project" value="UniProtKB-UniRule"/>
</dbReference>
<evidence type="ECO:0000256" key="6">
    <source>
        <dbReference type="HAMAP-Rule" id="MF_00227"/>
    </source>
</evidence>
<dbReference type="Proteomes" id="UP000179001">
    <property type="component" value="Unassembled WGS sequence"/>
</dbReference>
<dbReference type="GO" id="GO:0030677">
    <property type="term" value="C:ribonuclease P complex"/>
    <property type="evidence" value="ECO:0007669"/>
    <property type="project" value="TreeGrafter"/>
</dbReference>
<dbReference type="Gene3D" id="3.30.230.10">
    <property type="match status" value="1"/>
</dbReference>
<keyword evidence="4 6" id="KW-0378">Hydrolase</keyword>
<evidence type="ECO:0000256" key="4">
    <source>
        <dbReference type="ARBA" id="ARBA00022801"/>
    </source>
</evidence>
<dbReference type="PANTHER" id="PTHR33992">
    <property type="entry name" value="RIBONUCLEASE P PROTEIN COMPONENT"/>
    <property type="match status" value="1"/>
</dbReference>
<name>A0A1F5T3E8_9BACT</name>
<comment type="subunit">
    <text evidence="6">Consists of a catalytic RNA component (M1 or rnpB) and a protein subunit.</text>
</comment>
<comment type="similarity">
    <text evidence="6">Belongs to the RnpA family.</text>
</comment>
<dbReference type="InterPro" id="IPR020568">
    <property type="entry name" value="Ribosomal_Su5_D2-typ_SF"/>
</dbReference>
<sequence>MLAKENRITSKKEFDSFFGRDFRKSGGFSASSKAMVVKAIVTDDKDCRVGFIINTKIDKKAVVRNKIKRQFRDIMKNRLKLLKKKVYLLFVVMPAIKNLEFAQIEKEVDGLLKRMRLL</sequence>